<evidence type="ECO:0000256" key="1">
    <source>
        <dbReference type="ARBA" id="ARBA00022614"/>
    </source>
</evidence>
<dbReference type="InterPro" id="IPR051279">
    <property type="entry name" value="PP1-Reg/Actin-Interact_Protein"/>
</dbReference>
<evidence type="ECO:0000313" key="4">
    <source>
        <dbReference type="EMBL" id="EJK77544.1"/>
    </source>
</evidence>
<dbReference type="PANTHER" id="PTHR24112:SF9">
    <property type="entry name" value="PROTEIN PHOSPHATASE 1 REGULATORY SUBUNIT 37"/>
    <property type="match status" value="1"/>
</dbReference>
<dbReference type="Gene3D" id="3.80.10.10">
    <property type="entry name" value="Ribonuclease Inhibitor"/>
    <property type="match status" value="1"/>
</dbReference>
<keyword evidence="2" id="KW-0677">Repeat</keyword>
<proteinExistence type="inferred from homology"/>
<gene>
    <name evidence="4" type="ORF">THAOC_00618</name>
</gene>
<protein>
    <submittedName>
        <fullName evidence="4">Uncharacterized protein</fullName>
    </submittedName>
</protein>
<dbReference type="InterPro" id="IPR001611">
    <property type="entry name" value="Leu-rich_rpt"/>
</dbReference>
<accession>K0TJZ7</accession>
<dbReference type="InterPro" id="IPR032675">
    <property type="entry name" value="LRR_dom_sf"/>
</dbReference>
<dbReference type="EMBL" id="AGNL01000736">
    <property type="protein sequence ID" value="EJK77544.1"/>
    <property type="molecule type" value="Genomic_DNA"/>
</dbReference>
<dbReference type="Proteomes" id="UP000266841">
    <property type="component" value="Unassembled WGS sequence"/>
</dbReference>
<reference evidence="4 5" key="1">
    <citation type="journal article" date="2012" name="Genome Biol.">
        <title>Genome and low-iron response of an oceanic diatom adapted to chronic iron limitation.</title>
        <authorList>
            <person name="Lommer M."/>
            <person name="Specht M."/>
            <person name="Roy A.S."/>
            <person name="Kraemer L."/>
            <person name="Andreson R."/>
            <person name="Gutowska M.A."/>
            <person name="Wolf J."/>
            <person name="Bergner S.V."/>
            <person name="Schilhabel M.B."/>
            <person name="Klostermeier U.C."/>
            <person name="Beiko R.G."/>
            <person name="Rosenstiel P."/>
            <person name="Hippler M."/>
            <person name="Laroche J."/>
        </authorList>
    </citation>
    <scope>NUCLEOTIDE SEQUENCE [LARGE SCALE GENOMIC DNA]</scope>
    <source>
        <strain evidence="4 5">CCMP1005</strain>
    </source>
</reference>
<dbReference type="eggNOG" id="ENOG502S6XN">
    <property type="taxonomic scope" value="Eukaryota"/>
</dbReference>
<keyword evidence="5" id="KW-1185">Reference proteome</keyword>
<feature type="non-terminal residue" evidence="4">
    <location>
        <position position="1"/>
    </location>
</feature>
<sequence length="260" mass="28715">HWIEQGHDEEYADDMDEMISYIKNDTKRIRSGEVVCQCLDRENQFSVLHNDALLPHFQELADAIQVSSGIQSIIIDNIEMRPSALSILFPVMEGKVTEIFMQSVTFPEPDVVECNEIVATSIRLNHALEKLTWIGDDLIPSGVQADLLIESVIKNQAIKTAVLDSCFGQNGANGCRALATLIKCGRHLMRIEFCENGLSGIDDVAAALATNPQLEKLCITENQLDDSDAELIAHALKQNTNLQALSLDGNNITSKPSLKR</sequence>
<evidence type="ECO:0000256" key="2">
    <source>
        <dbReference type="ARBA" id="ARBA00022737"/>
    </source>
</evidence>
<organism evidence="4 5">
    <name type="scientific">Thalassiosira oceanica</name>
    <name type="common">Marine diatom</name>
    <dbReference type="NCBI Taxonomy" id="159749"/>
    <lineage>
        <taxon>Eukaryota</taxon>
        <taxon>Sar</taxon>
        <taxon>Stramenopiles</taxon>
        <taxon>Ochrophyta</taxon>
        <taxon>Bacillariophyta</taxon>
        <taxon>Coscinodiscophyceae</taxon>
        <taxon>Thalassiosirophycidae</taxon>
        <taxon>Thalassiosirales</taxon>
        <taxon>Thalassiosiraceae</taxon>
        <taxon>Thalassiosira</taxon>
    </lineage>
</organism>
<dbReference type="PANTHER" id="PTHR24112">
    <property type="entry name" value="LEUCINE-RICH REPEAT, ISOFORM F-RELATED"/>
    <property type="match status" value="1"/>
</dbReference>
<keyword evidence="1" id="KW-0433">Leucine-rich repeat</keyword>
<dbReference type="AlphaFoldDB" id="K0TJZ7"/>
<dbReference type="SUPFAM" id="SSF52047">
    <property type="entry name" value="RNI-like"/>
    <property type="match status" value="1"/>
</dbReference>
<comment type="caution">
    <text evidence="4">The sequence shown here is derived from an EMBL/GenBank/DDBJ whole genome shotgun (WGS) entry which is preliminary data.</text>
</comment>
<dbReference type="PROSITE" id="PS51450">
    <property type="entry name" value="LRR"/>
    <property type="match status" value="1"/>
</dbReference>
<evidence type="ECO:0000313" key="5">
    <source>
        <dbReference type="Proteomes" id="UP000266841"/>
    </source>
</evidence>
<dbReference type="OrthoDB" id="2438322at2759"/>
<name>K0TJZ7_THAOC</name>
<evidence type="ECO:0000256" key="3">
    <source>
        <dbReference type="ARBA" id="ARBA00038315"/>
    </source>
</evidence>
<comment type="similarity">
    <text evidence="3">Belongs to the PPP1R37 family.</text>
</comment>